<dbReference type="InterPro" id="IPR017531">
    <property type="entry name" value="Hydrolase-1_PEP"/>
</dbReference>
<dbReference type="RefSeq" id="WP_343859651.1">
    <property type="nucleotide sequence ID" value="NZ_BAAAFD010000005.1"/>
</dbReference>
<comment type="caution">
    <text evidence="2">The sequence shown here is derived from an EMBL/GenBank/DDBJ whole genome shotgun (WGS) entry which is preliminary data.</text>
</comment>
<evidence type="ECO:0000313" key="3">
    <source>
        <dbReference type="Proteomes" id="UP001500359"/>
    </source>
</evidence>
<dbReference type="EMBL" id="BAAAFD010000005">
    <property type="protein sequence ID" value="GAA0856984.1"/>
    <property type="molecule type" value="Genomic_DNA"/>
</dbReference>
<accession>A0ABN1LJU3</accession>
<organism evidence="2 3">
    <name type="scientific">Aliiglaciecola litoralis</name>
    <dbReference type="NCBI Taxonomy" id="582857"/>
    <lineage>
        <taxon>Bacteria</taxon>
        <taxon>Pseudomonadati</taxon>
        <taxon>Pseudomonadota</taxon>
        <taxon>Gammaproteobacteria</taxon>
        <taxon>Alteromonadales</taxon>
        <taxon>Alteromonadaceae</taxon>
        <taxon>Aliiglaciecola</taxon>
    </lineage>
</organism>
<gene>
    <name evidence="2" type="ORF">GCM10009114_20950</name>
</gene>
<evidence type="ECO:0000259" key="1">
    <source>
        <dbReference type="Pfam" id="PF12146"/>
    </source>
</evidence>
<dbReference type="SUPFAM" id="SSF53474">
    <property type="entry name" value="alpha/beta-Hydrolases"/>
    <property type="match status" value="1"/>
</dbReference>
<dbReference type="Gene3D" id="3.40.50.1820">
    <property type="entry name" value="alpha/beta hydrolase"/>
    <property type="match status" value="1"/>
</dbReference>
<keyword evidence="3" id="KW-1185">Reference proteome</keyword>
<dbReference type="Proteomes" id="UP001500359">
    <property type="component" value="Unassembled WGS sequence"/>
</dbReference>
<dbReference type="NCBIfam" id="TIGR03100">
    <property type="entry name" value="hydr1_PEP"/>
    <property type="match status" value="1"/>
</dbReference>
<evidence type="ECO:0000313" key="2">
    <source>
        <dbReference type="EMBL" id="GAA0856984.1"/>
    </source>
</evidence>
<protein>
    <submittedName>
        <fullName evidence="2">Hydrolase 1, exosortase A system-associated</fullName>
    </submittedName>
</protein>
<dbReference type="GO" id="GO:0016787">
    <property type="term" value="F:hydrolase activity"/>
    <property type="evidence" value="ECO:0007669"/>
    <property type="project" value="UniProtKB-KW"/>
</dbReference>
<proteinExistence type="predicted"/>
<keyword evidence="2" id="KW-0378">Hydrolase</keyword>
<reference evidence="3" key="1">
    <citation type="journal article" date="2019" name="Int. J. Syst. Evol. Microbiol.">
        <title>The Global Catalogue of Microorganisms (GCM) 10K type strain sequencing project: providing services to taxonomists for standard genome sequencing and annotation.</title>
        <authorList>
            <consortium name="The Broad Institute Genomics Platform"/>
            <consortium name="The Broad Institute Genome Sequencing Center for Infectious Disease"/>
            <person name="Wu L."/>
            <person name="Ma J."/>
        </authorList>
    </citation>
    <scope>NUCLEOTIDE SEQUENCE [LARGE SCALE GENOMIC DNA]</scope>
    <source>
        <strain evidence="3">JCM 15896</strain>
    </source>
</reference>
<sequence length="280" mass="31146">MNQLVTKEAAISFTSGSHQLLGIAHQSEQAVKTGVLVVVGGPQYRVGSHRQFVQLSRALAQQQIPSFRFDYTGMGDSQGEKKAFHQICDDIKVACDTAINTLGVEQLVIWGLCDAASAAMIYAHQDNRVKGIVILNPWLRSDAAMGKTMLKYYYVQRLLSKEFWQKLLTGKVNVASSIGDAKGFVKDSVSEQQNSQDAYQSRMQSGLAAFSGRVCLILSGVDLTAKEFEQQALSSKAWKKLRSKQTELHRIERADHTFSSHAFKREVEQITLDFVRGLNQ</sequence>
<dbReference type="InterPro" id="IPR022742">
    <property type="entry name" value="Hydrolase_4"/>
</dbReference>
<feature type="domain" description="Serine aminopeptidase S33" evidence="1">
    <location>
        <begin position="50"/>
        <end position="200"/>
    </location>
</feature>
<dbReference type="Pfam" id="PF12146">
    <property type="entry name" value="Hydrolase_4"/>
    <property type="match status" value="1"/>
</dbReference>
<name>A0ABN1LJU3_9ALTE</name>
<dbReference type="InterPro" id="IPR029058">
    <property type="entry name" value="AB_hydrolase_fold"/>
</dbReference>